<reference evidence="2 3" key="1">
    <citation type="submission" date="2023-03" db="EMBL/GenBank/DDBJ databases">
        <title>Strain YYF002 represents a novel species in the genus Winogradskyella isolated from seawater.</title>
        <authorList>
            <person name="Fu Z.-Y."/>
        </authorList>
    </citation>
    <scope>NUCLEOTIDE SEQUENCE [LARGE SCALE GENOMIC DNA]</scope>
    <source>
        <strain evidence="2 3">YYF002</strain>
    </source>
</reference>
<protein>
    <submittedName>
        <fullName evidence="2">DUF6095 family protein</fullName>
    </submittedName>
</protein>
<organism evidence="2 3">
    <name type="scientific">Winogradskyella marincola</name>
    <dbReference type="NCBI Taxonomy" id="3037795"/>
    <lineage>
        <taxon>Bacteria</taxon>
        <taxon>Pseudomonadati</taxon>
        <taxon>Bacteroidota</taxon>
        <taxon>Flavobacteriia</taxon>
        <taxon>Flavobacteriales</taxon>
        <taxon>Flavobacteriaceae</taxon>
        <taxon>Winogradskyella</taxon>
    </lineage>
</organism>
<keyword evidence="1" id="KW-0472">Membrane</keyword>
<evidence type="ECO:0000313" key="3">
    <source>
        <dbReference type="Proteomes" id="UP001529085"/>
    </source>
</evidence>
<dbReference type="InterPro" id="IPR046077">
    <property type="entry name" value="DUF6095"/>
</dbReference>
<evidence type="ECO:0000313" key="2">
    <source>
        <dbReference type="EMBL" id="MDG4717308.1"/>
    </source>
</evidence>
<accession>A0ABT6G5I7</accession>
<dbReference type="Pfam" id="PF19589">
    <property type="entry name" value="DUF6095"/>
    <property type="match status" value="1"/>
</dbReference>
<gene>
    <name evidence="2" type="ORF">P7122_15575</name>
</gene>
<dbReference type="EMBL" id="JARSBN010000011">
    <property type="protein sequence ID" value="MDG4717308.1"/>
    <property type="molecule type" value="Genomic_DNA"/>
</dbReference>
<evidence type="ECO:0000256" key="1">
    <source>
        <dbReference type="SAM" id="Phobius"/>
    </source>
</evidence>
<dbReference type="RefSeq" id="WP_278006727.1">
    <property type="nucleotide sequence ID" value="NZ_JARSBN010000011.1"/>
</dbReference>
<keyword evidence="1" id="KW-0812">Transmembrane</keyword>
<sequence>MQEQNRTDKNILKKGLKKLAICLILMFLGPTLLHLTLNNDDKPLYIPLLITSIIICISAVIILFLGLTTIMDSMFKRKK</sequence>
<dbReference type="Proteomes" id="UP001529085">
    <property type="component" value="Unassembled WGS sequence"/>
</dbReference>
<feature type="transmembrane region" description="Helical" evidence="1">
    <location>
        <begin position="44"/>
        <end position="70"/>
    </location>
</feature>
<keyword evidence="3" id="KW-1185">Reference proteome</keyword>
<feature type="transmembrane region" description="Helical" evidence="1">
    <location>
        <begin position="20"/>
        <end position="38"/>
    </location>
</feature>
<proteinExistence type="predicted"/>
<keyword evidence="1" id="KW-1133">Transmembrane helix</keyword>
<comment type="caution">
    <text evidence="2">The sequence shown here is derived from an EMBL/GenBank/DDBJ whole genome shotgun (WGS) entry which is preliminary data.</text>
</comment>
<name>A0ABT6G5I7_9FLAO</name>